<sequence length="85" mass="9988">MFTRNYTVMFDEFKKSMMNEFEMTDLGMMHYFLGIEIVQSESGIFLSQKKYVGKILKIFHMHDCNSANTLVECGFKLCKDHDGKK</sequence>
<accession>A0A151SSB1</accession>
<evidence type="ECO:0000259" key="1">
    <source>
        <dbReference type="Pfam" id="PF07727"/>
    </source>
</evidence>
<dbReference type="AlphaFoldDB" id="A0A151SSB1"/>
<gene>
    <name evidence="2" type="ORF">KK1_003950</name>
</gene>
<dbReference type="InterPro" id="IPR013103">
    <property type="entry name" value="RVT_2"/>
</dbReference>
<dbReference type="STRING" id="3821.A0A151SSB1"/>
<dbReference type="OMA" id="GLMHYFV"/>
<dbReference type="Proteomes" id="UP000075243">
    <property type="component" value="Chromosome 11"/>
</dbReference>
<evidence type="ECO:0000313" key="2">
    <source>
        <dbReference type="EMBL" id="KYP57683.1"/>
    </source>
</evidence>
<dbReference type="Pfam" id="PF07727">
    <property type="entry name" value="RVT_2"/>
    <property type="match status" value="1"/>
</dbReference>
<reference evidence="2 3" key="1">
    <citation type="journal article" date="2012" name="Nat. Biotechnol.">
        <title>Draft genome sequence of pigeonpea (Cajanus cajan), an orphan legume crop of resource-poor farmers.</title>
        <authorList>
            <person name="Varshney R.K."/>
            <person name="Chen W."/>
            <person name="Li Y."/>
            <person name="Bharti A.K."/>
            <person name="Saxena R.K."/>
            <person name="Schlueter J.A."/>
            <person name="Donoghue M.T."/>
            <person name="Azam S."/>
            <person name="Fan G."/>
            <person name="Whaley A.M."/>
            <person name="Farmer A.D."/>
            <person name="Sheridan J."/>
            <person name="Iwata A."/>
            <person name="Tuteja R."/>
            <person name="Penmetsa R.V."/>
            <person name="Wu W."/>
            <person name="Upadhyaya H.D."/>
            <person name="Yang S.P."/>
            <person name="Shah T."/>
            <person name="Saxena K.B."/>
            <person name="Michael T."/>
            <person name="McCombie W.R."/>
            <person name="Yang B."/>
            <person name="Zhang G."/>
            <person name="Yang H."/>
            <person name="Wang J."/>
            <person name="Spillane C."/>
            <person name="Cook D.R."/>
            <person name="May G.D."/>
            <person name="Xu X."/>
            <person name="Jackson S.A."/>
        </authorList>
    </citation>
    <scope>NUCLEOTIDE SEQUENCE [LARGE SCALE GENOMIC DNA]</scope>
    <source>
        <strain evidence="3">cv. Asha</strain>
    </source>
</reference>
<evidence type="ECO:0000313" key="3">
    <source>
        <dbReference type="Proteomes" id="UP000075243"/>
    </source>
</evidence>
<organism evidence="2 3">
    <name type="scientific">Cajanus cajan</name>
    <name type="common">Pigeon pea</name>
    <name type="synonym">Cajanus indicus</name>
    <dbReference type="NCBI Taxonomy" id="3821"/>
    <lineage>
        <taxon>Eukaryota</taxon>
        <taxon>Viridiplantae</taxon>
        <taxon>Streptophyta</taxon>
        <taxon>Embryophyta</taxon>
        <taxon>Tracheophyta</taxon>
        <taxon>Spermatophyta</taxon>
        <taxon>Magnoliopsida</taxon>
        <taxon>eudicotyledons</taxon>
        <taxon>Gunneridae</taxon>
        <taxon>Pentapetalae</taxon>
        <taxon>rosids</taxon>
        <taxon>fabids</taxon>
        <taxon>Fabales</taxon>
        <taxon>Fabaceae</taxon>
        <taxon>Papilionoideae</taxon>
        <taxon>50 kb inversion clade</taxon>
        <taxon>NPAAA clade</taxon>
        <taxon>indigoferoid/millettioid clade</taxon>
        <taxon>Phaseoleae</taxon>
        <taxon>Cajanus</taxon>
    </lineage>
</organism>
<feature type="domain" description="Reverse transcriptase Ty1/copia-type" evidence="1">
    <location>
        <begin position="7"/>
        <end position="69"/>
    </location>
</feature>
<proteinExistence type="predicted"/>
<keyword evidence="3" id="KW-1185">Reference proteome</keyword>
<dbReference type="Gramene" id="C.cajan_03867.t">
    <property type="protein sequence ID" value="C.cajan_03867.t.cds1"/>
    <property type="gene ID" value="C.cajan_03867"/>
</dbReference>
<dbReference type="EMBL" id="CM003613">
    <property type="protein sequence ID" value="KYP57683.1"/>
    <property type="molecule type" value="Genomic_DNA"/>
</dbReference>
<protein>
    <submittedName>
        <fullName evidence="2">Copia protein</fullName>
    </submittedName>
</protein>
<name>A0A151SSB1_CAJCA</name>